<comment type="caution">
    <text evidence="2">The sequence shown here is derived from an EMBL/GenBank/DDBJ whole genome shotgun (WGS) entry which is preliminary data.</text>
</comment>
<name>A0ABP7LN73_9ACTN</name>
<evidence type="ECO:0000256" key="1">
    <source>
        <dbReference type="SAM" id="MobiDB-lite"/>
    </source>
</evidence>
<gene>
    <name evidence="2" type="ORF">GCM10022207_86760</name>
</gene>
<protein>
    <submittedName>
        <fullName evidence="2">Uncharacterized protein</fullName>
    </submittedName>
</protein>
<evidence type="ECO:0000313" key="2">
    <source>
        <dbReference type="EMBL" id="GAA3904197.1"/>
    </source>
</evidence>
<dbReference type="Proteomes" id="UP001501563">
    <property type="component" value="Unassembled WGS sequence"/>
</dbReference>
<evidence type="ECO:0000313" key="3">
    <source>
        <dbReference type="Proteomes" id="UP001501563"/>
    </source>
</evidence>
<accession>A0ABP7LN73</accession>
<reference evidence="3" key="1">
    <citation type="journal article" date="2019" name="Int. J. Syst. Evol. Microbiol.">
        <title>The Global Catalogue of Microorganisms (GCM) 10K type strain sequencing project: providing services to taxonomists for standard genome sequencing and annotation.</title>
        <authorList>
            <consortium name="The Broad Institute Genomics Platform"/>
            <consortium name="The Broad Institute Genome Sequencing Center for Infectious Disease"/>
            <person name="Wu L."/>
            <person name="Ma J."/>
        </authorList>
    </citation>
    <scope>NUCLEOTIDE SEQUENCE [LARGE SCALE GENOMIC DNA]</scope>
    <source>
        <strain evidence="3">JCM 16578</strain>
    </source>
</reference>
<proteinExistence type="predicted"/>
<keyword evidence="3" id="KW-1185">Reference proteome</keyword>
<dbReference type="EMBL" id="BAAAZA010000055">
    <property type="protein sequence ID" value="GAA3904197.1"/>
    <property type="molecule type" value="Genomic_DNA"/>
</dbReference>
<sequence>MEERIAVVASEESYLQKDDGKAPPAAAPVDPRRGRIAVRADAPPRNRLSYGKPPHVTDMGHHFQNN</sequence>
<organism evidence="2 3">
    <name type="scientific">Streptomyces lannensis</name>
    <dbReference type="NCBI Taxonomy" id="766498"/>
    <lineage>
        <taxon>Bacteria</taxon>
        <taxon>Bacillati</taxon>
        <taxon>Actinomycetota</taxon>
        <taxon>Actinomycetes</taxon>
        <taxon>Kitasatosporales</taxon>
        <taxon>Streptomycetaceae</taxon>
        <taxon>Streptomyces</taxon>
    </lineage>
</organism>
<feature type="region of interest" description="Disordered" evidence="1">
    <location>
        <begin position="9"/>
        <end position="66"/>
    </location>
</feature>